<proteinExistence type="predicted"/>
<dbReference type="RefSeq" id="WP_159301438.1">
    <property type="nucleotide sequence ID" value="NZ_LR733271.1"/>
</dbReference>
<feature type="transmembrane region" description="Helical" evidence="1">
    <location>
        <begin position="126"/>
        <end position="148"/>
    </location>
</feature>
<feature type="transmembrane region" description="Helical" evidence="1">
    <location>
        <begin position="67"/>
        <end position="88"/>
    </location>
</feature>
<keyword evidence="1" id="KW-0472">Membrane</keyword>
<name>A0A653LH76_9FLAO</name>
<dbReference type="Pfam" id="PF10067">
    <property type="entry name" value="DUF2306"/>
    <property type="match status" value="1"/>
</dbReference>
<keyword evidence="3" id="KW-1185">Reference proteome</keyword>
<organism evidence="2 3">
    <name type="scientific">Maribacter litoralis</name>
    <dbReference type="NCBI Taxonomy" id="2059726"/>
    <lineage>
        <taxon>Bacteria</taxon>
        <taxon>Pseudomonadati</taxon>
        <taxon>Bacteroidota</taxon>
        <taxon>Flavobacteriia</taxon>
        <taxon>Flavobacteriales</taxon>
        <taxon>Flavobacteriaceae</taxon>
        <taxon>Maribacter</taxon>
    </lineage>
</organism>
<accession>A0A653LH76</accession>
<evidence type="ECO:0000313" key="3">
    <source>
        <dbReference type="Proteomes" id="UP000430202"/>
    </source>
</evidence>
<evidence type="ECO:0000256" key="1">
    <source>
        <dbReference type="SAM" id="Phobius"/>
    </source>
</evidence>
<reference evidence="2 3" key="1">
    <citation type="submission" date="2019-10" db="EMBL/GenBank/DDBJ databases">
        <authorList>
            <person name="Karimi E."/>
        </authorList>
    </citation>
    <scope>NUCLEOTIDE SEQUENCE [LARGE SCALE GENOMIC DNA]</scope>
    <source>
        <strain evidence="2">Maribacter sp. 151</strain>
    </source>
</reference>
<keyword evidence="1" id="KW-0812">Transmembrane</keyword>
<feature type="transmembrane region" description="Helical" evidence="1">
    <location>
        <begin position="41"/>
        <end position="61"/>
    </location>
</feature>
<dbReference type="InterPro" id="IPR018750">
    <property type="entry name" value="DUF2306_membrane"/>
</dbReference>
<gene>
    <name evidence="2" type="ORF">MARI151_10003</name>
</gene>
<feature type="transmembrane region" description="Helical" evidence="1">
    <location>
        <begin position="12"/>
        <end position="29"/>
    </location>
</feature>
<protein>
    <recommendedName>
        <fullName evidence="4">DUF2306 domain-containing protein</fullName>
    </recommendedName>
</protein>
<dbReference type="EMBL" id="CABWLR010000001">
    <property type="protein sequence ID" value="VXA91510.1"/>
    <property type="molecule type" value="Genomic_DNA"/>
</dbReference>
<keyword evidence="1" id="KW-1133">Transmembrane helix</keyword>
<feature type="transmembrane region" description="Helical" evidence="1">
    <location>
        <begin position="100"/>
        <end position="120"/>
    </location>
</feature>
<dbReference type="Proteomes" id="UP000430202">
    <property type="component" value="Unassembled WGS sequence"/>
</dbReference>
<evidence type="ECO:0000313" key="2">
    <source>
        <dbReference type="EMBL" id="VXA91510.1"/>
    </source>
</evidence>
<sequence length="162" mass="18309">MENIVGDGIGLVHLISSCFALIFGTYVLLAKKGTKQHIQIGYLYVISMGILILTALMIYRLFNSWGIFHYTTLLSLISIVLGMIPIWTKKPVNKWKYLHFSFMYWSVIGLYAAFAAEILVRIPETPFFGMVGIATGIIMLVGGFFFGINKAKWINAFEIEKK</sequence>
<dbReference type="AlphaFoldDB" id="A0A653LH76"/>
<evidence type="ECO:0008006" key="4">
    <source>
        <dbReference type="Google" id="ProtNLM"/>
    </source>
</evidence>